<organism evidence="5 6">
    <name type="scientific">Aphanomyces invadans</name>
    <dbReference type="NCBI Taxonomy" id="157072"/>
    <lineage>
        <taxon>Eukaryota</taxon>
        <taxon>Sar</taxon>
        <taxon>Stramenopiles</taxon>
        <taxon>Oomycota</taxon>
        <taxon>Saprolegniomycetes</taxon>
        <taxon>Saprolegniales</taxon>
        <taxon>Verrucalvaceae</taxon>
        <taxon>Aphanomyces</taxon>
    </lineage>
</organism>
<keyword evidence="3 4" id="KW-0560">Oxidoreductase</keyword>
<evidence type="ECO:0000256" key="1">
    <source>
        <dbReference type="ARBA" id="ARBA00006926"/>
    </source>
</evidence>
<accession>A0A3R6W4Y6</accession>
<dbReference type="Pfam" id="PF00255">
    <property type="entry name" value="GSHPx"/>
    <property type="match status" value="1"/>
</dbReference>
<dbReference type="InterPro" id="IPR036249">
    <property type="entry name" value="Thioredoxin-like_sf"/>
</dbReference>
<reference evidence="5 6" key="1">
    <citation type="submission" date="2018-08" db="EMBL/GenBank/DDBJ databases">
        <title>Aphanomyces genome sequencing and annotation.</title>
        <authorList>
            <person name="Minardi D."/>
            <person name="Oidtmann B."/>
            <person name="Van Der Giezen M."/>
            <person name="Studholme D.J."/>
        </authorList>
    </citation>
    <scope>NUCLEOTIDE SEQUENCE [LARGE SCALE GENOMIC DNA]</scope>
    <source>
        <strain evidence="5 6">NJM0002</strain>
    </source>
</reference>
<sequence length="234" mass="26363">MFHRLTRQVQAATAPPHSRSYTNKKVFLPLLRSFKQVNSSVALPPTLFQKKIVMVTSPVVAMNAPVHMQYVKLQVVNTASKCGLTPQLKSLQELHTRYADKGLTVLAVPSNDFGGQEPDDDATLEAFYKAEYNVMFPITTKSKVLGDDAHPFYKAIIEHYTDEVSPSYVRRSRRVPNPHVRETIPCRWNFEKFVVDETGDLRAVFPRNVDPLEPEVIKTIELLLKNVAPASTSA</sequence>
<gene>
    <name evidence="5" type="ORF">DYB32_000146</name>
</gene>
<name>A0A3R6W4Y6_9STRA</name>
<comment type="similarity">
    <text evidence="1 4">Belongs to the glutathione peroxidase family.</text>
</comment>
<dbReference type="PANTHER" id="PTHR11592:SF78">
    <property type="entry name" value="GLUTATHIONE PEROXIDASE"/>
    <property type="match status" value="1"/>
</dbReference>
<dbReference type="InterPro" id="IPR000889">
    <property type="entry name" value="Glutathione_peroxidase"/>
</dbReference>
<evidence type="ECO:0000313" key="5">
    <source>
        <dbReference type="EMBL" id="RHY35383.1"/>
    </source>
</evidence>
<keyword evidence="6" id="KW-1185">Reference proteome</keyword>
<keyword evidence="2 4" id="KW-0575">Peroxidase</keyword>
<dbReference type="PROSITE" id="PS51355">
    <property type="entry name" value="GLUTATHIONE_PEROXID_3"/>
    <property type="match status" value="1"/>
</dbReference>
<evidence type="ECO:0000256" key="4">
    <source>
        <dbReference type="RuleBase" id="RU000499"/>
    </source>
</evidence>
<proteinExistence type="inferred from homology"/>
<dbReference type="SUPFAM" id="SSF52833">
    <property type="entry name" value="Thioredoxin-like"/>
    <property type="match status" value="1"/>
</dbReference>
<comment type="caution">
    <text evidence="5">The sequence shown here is derived from an EMBL/GenBank/DDBJ whole genome shotgun (WGS) entry which is preliminary data.</text>
</comment>
<dbReference type="CDD" id="cd00340">
    <property type="entry name" value="GSH_Peroxidase"/>
    <property type="match status" value="1"/>
</dbReference>
<evidence type="ECO:0000313" key="6">
    <source>
        <dbReference type="Proteomes" id="UP000285060"/>
    </source>
</evidence>
<dbReference type="PRINTS" id="PR01011">
    <property type="entry name" value="GLUTPROXDASE"/>
</dbReference>
<dbReference type="VEuPathDB" id="FungiDB:H310_13116"/>
<dbReference type="GO" id="GO:0034599">
    <property type="term" value="P:cellular response to oxidative stress"/>
    <property type="evidence" value="ECO:0007669"/>
    <property type="project" value="TreeGrafter"/>
</dbReference>
<evidence type="ECO:0000256" key="3">
    <source>
        <dbReference type="ARBA" id="ARBA00023002"/>
    </source>
</evidence>
<protein>
    <recommendedName>
        <fullName evidence="4">Glutathione peroxidase</fullName>
    </recommendedName>
</protein>
<dbReference type="GO" id="GO:0004601">
    <property type="term" value="F:peroxidase activity"/>
    <property type="evidence" value="ECO:0007669"/>
    <property type="project" value="UniProtKB-KW"/>
</dbReference>
<dbReference type="EMBL" id="QUSY01000003">
    <property type="protein sequence ID" value="RHY35383.1"/>
    <property type="molecule type" value="Genomic_DNA"/>
</dbReference>
<evidence type="ECO:0000256" key="2">
    <source>
        <dbReference type="ARBA" id="ARBA00022559"/>
    </source>
</evidence>
<dbReference type="PANTHER" id="PTHR11592">
    <property type="entry name" value="GLUTATHIONE PEROXIDASE"/>
    <property type="match status" value="1"/>
</dbReference>
<dbReference type="Proteomes" id="UP000285060">
    <property type="component" value="Unassembled WGS sequence"/>
</dbReference>
<dbReference type="Gene3D" id="3.40.30.10">
    <property type="entry name" value="Glutaredoxin"/>
    <property type="match status" value="1"/>
</dbReference>
<dbReference type="AlphaFoldDB" id="A0A3R6W4Y6"/>